<feature type="transmembrane region" description="Helical" evidence="1">
    <location>
        <begin position="81"/>
        <end position="99"/>
    </location>
</feature>
<evidence type="ECO:0000313" key="3">
    <source>
        <dbReference type="Proteomes" id="UP001146793"/>
    </source>
</evidence>
<proteinExistence type="predicted"/>
<comment type="caution">
    <text evidence="2">The sequence shown here is derived from an EMBL/GenBank/DDBJ whole genome shotgun (WGS) entry which is preliminary data.</text>
</comment>
<feature type="transmembrane region" description="Helical" evidence="1">
    <location>
        <begin position="12"/>
        <end position="31"/>
    </location>
</feature>
<evidence type="ECO:0000313" key="2">
    <source>
        <dbReference type="EMBL" id="KAJ3442699.1"/>
    </source>
</evidence>
<accession>A0AAV7ZNE5</accession>
<dbReference type="AlphaFoldDB" id="A0AAV7ZNE5"/>
<feature type="transmembrane region" description="Helical" evidence="1">
    <location>
        <begin position="111"/>
        <end position="134"/>
    </location>
</feature>
<dbReference type="Proteomes" id="UP001146793">
    <property type="component" value="Unassembled WGS sequence"/>
</dbReference>
<feature type="transmembrane region" description="Helical" evidence="1">
    <location>
        <begin position="43"/>
        <end position="61"/>
    </location>
</feature>
<dbReference type="EMBL" id="JANTQA010000026">
    <property type="protein sequence ID" value="KAJ3442699.1"/>
    <property type="molecule type" value="Genomic_DNA"/>
</dbReference>
<name>A0AAV7ZNE5_9EUKA</name>
<gene>
    <name evidence="2" type="ORF">M0812_12444</name>
</gene>
<keyword evidence="1" id="KW-1133">Transmembrane helix</keyword>
<reference evidence="2" key="1">
    <citation type="submission" date="2022-08" db="EMBL/GenBank/DDBJ databases">
        <title>Novel sulphate-reducing endosymbionts in the free-living metamonad Anaeramoeba.</title>
        <authorList>
            <person name="Jerlstrom-Hultqvist J."/>
            <person name="Cepicka I."/>
            <person name="Gallot-Lavallee L."/>
            <person name="Salas-Leiva D."/>
            <person name="Curtis B.A."/>
            <person name="Zahonova K."/>
            <person name="Pipaliya S."/>
            <person name="Dacks J."/>
            <person name="Roger A.J."/>
        </authorList>
    </citation>
    <scope>NUCLEOTIDE SEQUENCE</scope>
    <source>
        <strain evidence="2">Busselton2</strain>
    </source>
</reference>
<protein>
    <submittedName>
        <fullName evidence="2">G protein-coupled receptor</fullName>
    </submittedName>
</protein>
<keyword evidence="2" id="KW-0675">Receptor</keyword>
<organism evidence="2 3">
    <name type="scientific">Anaeramoeba flamelloides</name>
    <dbReference type="NCBI Taxonomy" id="1746091"/>
    <lineage>
        <taxon>Eukaryota</taxon>
        <taxon>Metamonada</taxon>
        <taxon>Anaeramoebidae</taxon>
        <taxon>Anaeramoeba</taxon>
    </lineage>
</organism>
<sequence length="144" mass="16674">MFFFGYSIETYGTFLGSGLSVLGAILTFWFSRHVTLNMLPFKHYLTVLSFFDFFIGLILFIPGPKMDTFCSFQAASLCFIWPWPIGFSAMLSLMIYLQIVHGWELKRLSQIILPLWCFLILVCSIVSTCVYYYSSNQLIHGKTW</sequence>
<keyword evidence="1" id="KW-0472">Membrane</keyword>
<keyword evidence="1" id="KW-0812">Transmembrane</keyword>
<evidence type="ECO:0000256" key="1">
    <source>
        <dbReference type="SAM" id="Phobius"/>
    </source>
</evidence>